<feature type="coiled-coil region" evidence="1">
    <location>
        <begin position="164"/>
        <end position="191"/>
    </location>
</feature>
<dbReference type="InterPro" id="IPR027417">
    <property type="entry name" value="P-loop_NTPase"/>
</dbReference>
<name>A0AAE0C4Q1_9CHLO</name>
<keyword evidence="1" id="KW-0175">Coiled coil</keyword>
<sequence>MKRKEGSEAGADAGAAQEPSCVFVKTQYQGDEDLRGFIDFLHHHDINNYIDLPEIAVMGDTSSGKSSLLSAISQIQLPSNDQLTTRCPLRLRMEKSETVKAQLEIKWHFSSKYAVSADTGLALYKNQRCLGSSRGFRDGSKANTCEAGANPVGAPSAIQQIALMNTLMLQMKDLNDRVVEAEAASEKAVAQLTATAQSGDGELKALRKLSYMPHVARNPSPPSPSTLESDMLQMYDLYNAKTRDALSKPTGLSMRYEQLVVVPSLSYLHDIVAYTKSTLDWIEDTMIHPTERSWHGEYLPRTTPSSVDSLF</sequence>
<organism evidence="3 4">
    <name type="scientific">Cymbomonas tetramitiformis</name>
    <dbReference type="NCBI Taxonomy" id="36881"/>
    <lineage>
        <taxon>Eukaryota</taxon>
        <taxon>Viridiplantae</taxon>
        <taxon>Chlorophyta</taxon>
        <taxon>Pyramimonadophyceae</taxon>
        <taxon>Pyramimonadales</taxon>
        <taxon>Pyramimonadaceae</taxon>
        <taxon>Cymbomonas</taxon>
    </lineage>
</organism>
<dbReference type="EMBL" id="LGRX02028657">
    <property type="protein sequence ID" value="KAK3247799.1"/>
    <property type="molecule type" value="Genomic_DNA"/>
</dbReference>
<evidence type="ECO:0000256" key="1">
    <source>
        <dbReference type="SAM" id="Coils"/>
    </source>
</evidence>
<dbReference type="Pfam" id="PF00350">
    <property type="entry name" value="Dynamin_N"/>
    <property type="match status" value="1"/>
</dbReference>
<comment type="caution">
    <text evidence="3">The sequence shown here is derived from an EMBL/GenBank/DDBJ whole genome shotgun (WGS) entry which is preliminary data.</text>
</comment>
<dbReference type="Gene3D" id="3.40.50.300">
    <property type="entry name" value="P-loop containing nucleotide triphosphate hydrolases"/>
    <property type="match status" value="1"/>
</dbReference>
<dbReference type="InterPro" id="IPR022812">
    <property type="entry name" value="Dynamin"/>
</dbReference>
<dbReference type="SUPFAM" id="SSF52540">
    <property type="entry name" value="P-loop containing nucleoside triphosphate hydrolases"/>
    <property type="match status" value="1"/>
</dbReference>
<gene>
    <name evidence="3" type="ORF">CYMTET_42714</name>
</gene>
<evidence type="ECO:0000313" key="3">
    <source>
        <dbReference type="EMBL" id="KAK3247799.1"/>
    </source>
</evidence>
<dbReference type="PRINTS" id="PR00195">
    <property type="entry name" value="DYNAMIN"/>
</dbReference>
<keyword evidence="4" id="KW-1185">Reference proteome</keyword>
<dbReference type="Proteomes" id="UP001190700">
    <property type="component" value="Unassembled WGS sequence"/>
</dbReference>
<feature type="domain" description="Dynamin N-terminal" evidence="2">
    <location>
        <begin position="55"/>
        <end position="108"/>
    </location>
</feature>
<evidence type="ECO:0000259" key="2">
    <source>
        <dbReference type="Pfam" id="PF00350"/>
    </source>
</evidence>
<reference evidence="3 4" key="1">
    <citation type="journal article" date="2015" name="Genome Biol. Evol.">
        <title>Comparative Genomics of a Bacterivorous Green Alga Reveals Evolutionary Causalities and Consequences of Phago-Mixotrophic Mode of Nutrition.</title>
        <authorList>
            <person name="Burns J.A."/>
            <person name="Paasch A."/>
            <person name="Narechania A."/>
            <person name="Kim E."/>
        </authorList>
    </citation>
    <scope>NUCLEOTIDE SEQUENCE [LARGE SCALE GENOMIC DNA]</scope>
    <source>
        <strain evidence="3 4">PLY_AMNH</strain>
    </source>
</reference>
<accession>A0AAE0C4Q1</accession>
<proteinExistence type="predicted"/>
<dbReference type="AlphaFoldDB" id="A0AAE0C4Q1"/>
<dbReference type="InterPro" id="IPR045063">
    <property type="entry name" value="Dynamin_N"/>
</dbReference>
<evidence type="ECO:0000313" key="4">
    <source>
        <dbReference type="Proteomes" id="UP001190700"/>
    </source>
</evidence>
<protein>
    <recommendedName>
        <fullName evidence="2">Dynamin N-terminal domain-containing protein</fullName>
    </recommendedName>
</protein>